<accession>A0A5B8UGU4</accession>
<dbReference type="Proteomes" id="UP000321204">
    <property type="component" value="Chromosome"/>
</dbReference>
<keyword evidence="2" id="KW-1185">Reference proteome</keyword>
<dbReference type="RefSeq" id="WP_146785306.1">
    <property type="nucleotide sequence ID" value="NZ_BAABIO010000001.1"/>
</dbReference>
<reference evidence="1 2" key="1">
    <citation type="journal article" date="2015" name="Int. J. Syst. Evol. Microbiol.">
        <title>Flavisolibacter ginsenosidimutans sp. nov., with ginsenoside-converting activity isolated from soil used for cultivating ginseng.</title>
        <authorList>
            <person name="Zhao Y."/>
            <person name="Liu Q."/>
            <person name="Kang M.S."/>
            <person name="Jin F."/>
            <person name="Yu H."/>
            <person name="Im W.T."/>
        </authorList>
    </citation>
    <scope>NUCLEOTIDE SEQUENCE [LARGE SCALE GENOMIC DNA]</scope>
    <source>
        <strain evidence="1 2">Gsoil 636</strain>
    </source>
</reference>
<organism evidence="1 2">
    <name type="scientific">Flavisolibacter ginsenosidimutans</name>
    <dbReference type="NCBI Taxonomy" id="661481"/>
    <lineage>
        <taxon>Bacteria</taxon>
        <taxon>Pseudomonadati</taxon>
        <taxon>Bacteroidota</taxon>
        <taxon>Chitinophagia</taxon>
        <taxon>Chitinophagales</taxon>
        <taxon>Chitinophagaceae</taxon>
        <taxon>Flavisolibacter</taxon>
    </lineage>
</organism>
<evidence type="ECO:0000313" key="2">
    <source>
        <dbReference type="Proteomes" id="UP000321204"/>
    </source>
</evidence>
<protein>
    <submittedName>
        <fullName evidence="1">Uncharacterized protein</fullName>
    </submittedName>
</protein>
<gene>
    <name evidence="1" type="ORF">FSB75_08030</name>
</gene>
<name>A0A5B8UGU4_9BACT</name>
<dbReference type="AlphaFoldDB" id="A0A5B8UGU4"/>
<proteinExistence type="predicted"/>
<evidence type="ECO:0000313" key="1">
    <source>
        <dbReference type="EMBL" id="QEC55844.1"/>
    </source>
</evidence>
<sequence>MMKKRVYIKWLVLFFALQNVFITTYSQTISYSRQAGKLPAYDKMQLVANVAGNHHLLFLKKDEPIRAFIFDRELQFTGEIELPVKWSDSFDVRLIPLNDVYYLHLYGKGKARPELWKVTAQGDATSLTSRFQQFIDTAFKQNTTVVQLVNRNEQLVVIANTYYEEQRVLATTVTSVDENFKTLSSRTFSYPFERGANLLSQLTLIGEDLFILKPTRHTQNYSLDLIRAETATGKMFRKTFTSTDNFTPGSAFRFLAKDSSLLLQSSLGSKIFISKLSLSLKEMMPPRLIESRFSSKIPGHFIFLGGDVEQWLAMSLAVSRSRSQSGNTYMLAPENFRPRNGYDNAGRMMNYQADDISAYRNTLTGYGSYARPYYYESDFSNLPSRNRIRSVVADKDPLPVRFLAMDKDFKPAGDSIFDNKKGAAVLNASQFACFTVNGKNCLILRQELPHSKKGLLLVYVNDKNQIIASDITVFENFDYLLQNAQTPGKDTLLMPFVQKSEVGLVKLRFKNLEK</sequence>
<dbReference type="KEGG" id="fgg:FSB75_08030"/>
<dbReference type="EMBL" id="CP042433">
    <property type="protein sequence ID" value="QEC55844.1"/>
    <property type="molecule type" value="Genomic_DNA"/>
</dbReference>